<reference evidence="2 3" key="1">
    <citation type="submission" date="2014-02" db="EMBL/GenBank/DDBJ databases">
        <title>The small core and large imbalanced accessory genome model reveals a collaborative survival strategy of Sorangium cellulosum strains in nature.</title>
        <authorList>
            <person name="Han K."/>
            <person name="Peng R."/>
            <person name="Blom J."/>
            <person name="Li Y.-Z."/>
        </authorList>
    </citation>
    <scope>NUCLEOTIDE SEQUENCE [LARGE SCALE GENOMIC DNA]</scope>
    <source>
        <strain evidence="2 3">So0157-18</strain>
    </source>
</reference>
<sequence length="387" mass="43682">MLLKSLRLDRFLSFGPGSDPIELSKLNVLIGPNGSGKSNFIEAIGFLRAAPTDLLAPVRQGGGVSAWIWRGEPGAKAEVEAVLAYRPESSWNLRHRVSFTELGARLEIVDERIEDEEPPAEPTGQHVYFGYEHGRPMLNVRNGKRELRREDIDPQQSILSQRKDPDQYPELSFVGDHYSKIRLYRDWGLGRASSPRYPQPSDLPTDHLREDAQNLGLILNRFRRDIPTKRVLIDALQQVFDGAVDFSVQIEGGTVQIFLEEERWTLPATRLSDGTIRWLALLAILLDPAPPPLVCIEEPELGLHPDLMPTLARLLLGASERTQVIVTTHSDVLVDALSDALETVLVCERHERRTTLRRLTRDALSTWLEAYTLGELWRKGELGGTRW</sequence>
<evidence type="ECO:0000313" key="2">
    <source>
        <dbReference type="EMBL" id="KYF48996.1"/>
    </source>
</evidence>
<dbReference type="GO" id="GO:0005524">
    <property type="term" value="F:ATP binding"/>
    <property type="evidence" value="ECO:0007669"/>
    <property type="project" value="InterPro"/>
</dbReference>
<dbReference type="PIRSF" id="PIRSF029347">
    <property type="entry name" value="RecF"/>
    <property type="match status" value="1"/>
</dbReference>
<dbReference type="GO" id="GO:0016887">
    <property type="term" value="F:ATP hydrolysis activity"/>
    <property type="evidence" value="ECO:0007669"/>
    <property type="project" value="InterPro"/>
</dbReference>
<dbReference type="Proteomes" id="UP000075604">
    <property type="component" value="Unassembled WGS sequence"/>
</dbReference>
<evidence type="ECO:0000313" key="3">
    <source>
        <dbReference type="Proteomes" id="UP000075604"/>
    </source>
</evidence>
<accession>A0A150P1H3</accession>
<dbReference type="InterPro" id="IPR027417">
    <property type="entry name" value="P-loop_NTPase"/>
</dbReference>
<dbReference type="SUPFAM" id="SSF52540">
    <property type="entry name" value="P-loop containing nucleoside triphosphate hydrolases"/>
    <property type="match status" value="1"/>
</dbReference>
<evidence type="ECO:0000259" key="1">
    <source>
        <dbReference type="Pfam" id="PF13304"/>
    </source>
</evidence>
<name>A0A150P1H3_SORCE</name>
<dbReference type="PANTHER" id="PTHR32182:SF25">
    <property type="entry name" value="SLR1056 PROTEIN"/>
    <property type="match status" value="1"/>
</dbReference>
<gene>
    <name evidence="2" type="ORF">BE04_01465</name>
</gene>
<dbReference type="InterPro" id="IPR003959">
    <property type="entry name" value="ATPase_AAA_core"/>
</dbReference>
<protein>
    <submittedName>
        <fullName evidence="2">Chromosome segregation protein SMC</fullName>
    </submittedName>
</protein>
<dbReference type="GO" id="GO:0000731">
    <property type="term" value="P:DNA synthesis involved in DNA repair"/>
    <property type="evidence" value="ECO:0007669"/>
    <property type="project" value="TreeGrafter"/>
</dbReference>
<organism evidence="2 3">
    <name type="scientific">Sorangium cellulosum</name>
    <name type="common">Polyangium cellulosum</name>
    <dbReference type="NCBI Taxonomy" id="56"/>
    <lineage>
        <taxon>Bacteria</taxon>
        <taxon>Pseudomonadati</taxon>
        <taxon>Myxococcota</taxon>
        <taxon>Polyangia</taxon>
        <taxon>Polyangiales</taxon>
        <taxon>Polyangiaceae</taxon>
        <taxon>Sorangium</taxon>
    </lineage>
</organism>
<dbReference type="Pfam" id="PF13304">
    <property type="entry name" value="AAA_21"/>
    <property type="match status" value="1"/>
</dbReference>
<proteinExistence type="predicted"/>
<dbReference type="PANTHER" id="PTHR32182">
    <property type="entry name" value="DNA REPLICATION AND REPAIR PROTEIN RECF"/>
    <property type="match status" value="1"/>
</dbReference>
<dbReference type="Gene3D" id="3.40.50.300">
    <property type="entry name" value="P-loop containing nucleotide triphosphate hydrolases"/>
    <property type="match status" value="2"/>
</dbReference>
<feature type="domain" description="ATPase AAA-type core" evidence="1">
    <location>
        <begin position="26"/>
        <end position="335"/>
    </location>
</feature>
<dbReference type="EMBL" id="JELX01004315">
    <property type="protein sequence ID" value="KYF48996.1"/>
    <property type="molecule type" value="Genomic_DNA"/>
</dbReference>
<dbReference type="GO" id="GO:0006302">
    <property type="term" value="P:double-strand break repair"/>
    <property type="evidence" value="ECO:0007669"/>
    <property type="project" value="TreeGrafter"/>
</dbReference>
<dbReference type="InterPro" id="IPR014555">
    <property type="entry name" value="RecF-like"/>
</dbReference>
<dbReference type="AlphaFoldDB" id="A0A150P1H3"/>
<comment type="caution">
    <text evidence="2">The sequence shown here is derived from an EMBL/GenBank/DDBJ whole genome shotgun (WGS) entry which is preliminary data.</text>
</comment>